<protein>
    <submittedName>
        <fullName evidence="1">Uncharacterized protein</fullName>
    </submittedName>
</protein>
<dbReference type="AlphaFoldDB" id="A0A3E0WD63"/>
<evidence type="ECO:0000313" key="1">
    <source>
        <dbReference type="EMBL" id="RFA27383.1"/>
    </source>
</evidence>
<name>A0A3E0WD63_9MICO</name>
<dbReference type="Proteomes" id="UP000257080">
    <property type="component" value="Unassembled WGS sequence"/>
</dbReference>
<reference evidence="1 2" key="1">
    <citation type="submission" date="2017-04" db="EMBL/GenBank/DDBJ databases">
        <title>Comparative genome analysis of Subtercola boreus.</title>
        <authorList>
            <person name="Cho Y.-J."/>
            <person name="Cho A."/>
            <person name="Kim O.-S."/>
            <person name="Lee J.-I."/>
        </authorList>
    </citation>
    <scope>NUCLEOTIDE SEQUENCE [LARGE SCALE GENOMIC DNA]</scope>
    <source>
        <strain evidence="1 2">P28004</strain>
    </source>
</reference>
<accession>A0A3E0WD63</accession>
<comment type="caution">
    <text evidence="1">The sequence shown here is derived from an EMBL/GenBank/DDBJ whole genome shotgun (WGS) entry which is preliminary data.</text>
</comment>
<gene>
    <name evidence="1" type="ORF">B7R25_06435</name>
</gene>
<proteinExistence type="predicted"/>
<dbReference type="EMBL" id="NBXE01000019">
    <property type="protein sequence ID" value="RFA27383.1"/>
    <property type="molecule type" value="Genomic_DNA"/>
</dbReference>
<evidence type="ECO:0000313" key="2">
    <source>
        <dbReference type="Proteomes" id="UP000257080"/>
    </source>
</evidence>
<dbReference type="RefSeq" id="WP_116418147.1">
    <property type="nucleotide sequence ID" value="NZ_NBXD01000014.1"/>
</dbReference>
<sequence>MYEQRNPGIRISAASRELRERLESTRDGSSSEWRIIGLPAPEMREILARGGGSHRITQQQPARHVR</sequence>
<organism evidence="1 2">
    <name type="scientific">Subtercola boreus</name>
    <dbReference type="NCBI Taxonomy" id="120213"/>
    <lineage>
        <taxon>Bacteria</taxon>
        <taxon>Bacillati</taxon>
        <taxon>Actinomycetota</taxon>
        <taxon>Actinomycetes</taxon>
        <taxon>Micrococcales</taxon>
        <taxon>Microbacteriaceae</taxon>
        <taxon>Subtercola</taxon>
    </lineage>
</organism>